<keyword evidence="2" id="KW-1185">Reference proteome</keyword>
<protein>
    <recommendedName>
        <fullName evidence="3">F-box domain-containing protein</fullName>
    </recommendedName>
</protein>
<dbReference type="EMBL" id="JAGMVJ010000007">
    <property type="protein sequence ID" value="KAH7088793.1"/>
    <property type="molecule type" value="Genomic_DNA"/>
</dbReference>
<evidence type="ECO:0008006" key="3">
    <source>
        <dbReference type="Google" id="ProtNLM"/>
    </source>
</evidence>
<reference evidence="1" key="1">
    <citation type="journal article" date="2021" name="Nat. Commun.">
        <title>Genetic determinants of endophytism in the Arabidopsis root mycobiome.</title>
        <authorList>
            <person name="Mesny F."/>
            <person name="Miyauchi S."/>
            <person name="Thiergart T."/>
            <person name="Pickel B."/>
            <person name="Atanasova L."/>
            <person name="Karlsson M."/>
            <person name="Huettel B."/>
            <person name="Barry K.W."/>
            <person name="Haridas S."/>
            <person name="Chen C."/>
            <person name="Bauer D."/>
            <person name="Andreopoulos W."/>
            <person name="Pangilinan J."/>
            <person name="LaButti K."/>
            <person name="Riley R."/>
            <person name="Lipzen A."/>
            <person name="Clum A."/>
            <person name="Drula E."/>
            <person name="Henrissat B."/>
            <person name="Kohler A."/>
            <person name="Grigoriev I.V."/>
            <person name="Martin F.M."/>
            <person name="Hacquard S."/>
        </authorList>
    </citation>
    <scope>NUCLEOTIDE SEQUENCE</scope>
    <source>
        <strain evidence="1">MPI-SDFR-AT-0120</strain>
    </source>
</reference>
<dbReference type="Proteomes" id="UP000813461">
    <property type="component" value="Unassembled WGS sequence"/>
</dbReference>
<accession>A0A8K0VZU0</accession>
<dbReference type="AlphaFoldDB" id="A0A8K0VZU0"/>
<sequence>MASLLSLPNELLEFVTSHIGFQDKVNLIKTCRTTRVAITPGRYRALVIDMKASETEHQAEGAIRQLPFVNKLLSILIKNVDLAKNVRSLQVRTYYTTLANVDLSEREAQAYSQLVEKHCPLLKAHWKEAVETKCISSAVLSLLLLHCPRLERLMIPGHLLTIGGWLQQLLLSLTFDHDSILLRKLSTIKIATRETMDSGLLQAISEWLVPLPSLQTIVMSVEDDHVSPSRHSQITHATSATPGTLSTLRILRTGVQYLSIVEVLKHTPCLSTLVVDTFRSVALPPDNLGELQTGLSLLKTTLTHFVLRIERYKEPDNWAPSYGEAFDYGKGLGSLRSFTALTTLEIALIALIGHENEVWSTDPPNLADYLPPNLRCLTLSDDLWDDESFHPISALPTMAVLKRFLVGERLVGSWHPSGPMEDYEWAQSENPPWIIHTPHLAQLNFDIDNGDGCNSNDFWKDLDSCEALQAMCESQGILCSIRRKPSETPPVTASPPI</sequence>
<evidence type="ECO:0000313" key="2">
    <source>
        <dbReference type="Proteomes" id="UP000813461"/>
    </source>
</evidence>
<dbReference type="SUPFAM" id="SSF52047">
    <property type="entry name" value="RNI-like"/>
    <property type="match status" value="1"/>
</dbReference>
<dbReference type="OrthoDB" id="3768645at2759"/>
<proteinExistence type="predicted"/>
<gene>
    <name evidence="1" type="ORF">FB567DRAFT_318279</name>
</gene>
<name>A0A8K0VZU0_9PLEO</name>
<organism evidence="1 2">
    <name type="scientific">Paraphoma chrysanthemicola</name>
    <dbReference type="NCBI Taxonomy" id="798071"/>
    <lineage>
        <taxon>Eukaryota</taxon>
        <taxon>Fungi</taxon>
        <taxon>Dikarya</taxon>
        <taxon>Ascomycota</taxon>
        <taxon>Pezizomycotina</taxon>
        <taxon>Dothideomycetes</taxon>
        <taxon>Pleosporomycetidae</taxon>
        <taxon>Pleosporales</taxon>
        <taxon>Pleosporineae</taxon>
        <taxon>Phaeosphaeriaceae</taxon>
        <taxon>Paraphoma</taxon>
    </lineage>
</organism>
<comment type="caution">
    <text evidence="1">The sequence shown here is derived from an EMBL/GenBank/DDBJ whole genome shotgun (WGS) entry which is preliminary data.</text>
</comment>
<evidence type="ECO:0000313" key="1">
    <source>
        <dbReference type="EMBL" id="KAH7088793.1"/>
    </source>
</evidence>